<organism evidence="1">
    <name type="scientific">viral metagenome</name>
    <dbReference type="NCBI Taxonomy" id="1070528"/>
    <lineage>
        <taxon>unclassified sequences</taxon>
        <taxon>metagenomes</taxon>
        <taxon>organismal metagenomes</taxon>
    </lineage>
</organism>
<proteinExistence type="predicted"/>
<dbReference type="EMBL" id="MT142852">
    <property type="protein sequence ID" value="QJA89533.1"/>
    <property type="molecule type" value="Genomic_DNA"/>
</dbReference>
<dbReference type="AlphaFoldDB" id="A0A6M3L540"/>
<evidence type="ECO:0000313" key="1">
    <source>
        <dbReference type="EMBL" id="QJA89533.1"/>
    </source>
</evidence>
<reference evidence="1" key="1">
    <citation type="submission" date="2020-03" db="EMBL/GenBank/DDBJ databases">
        <title>The deep terrestrial virosphere.</title>
        <authorList>
            <person name="Holmfeldt K."/>
            <person name="Nilsson E."/>
            <person name="Simone D."/>
            <person name="Lopez-Fernandez M."/>
            <person name="Wu X."/>
            <person name="de Brujin I."/>
            <person name="Lundin D."/>
            <person name="Andersson A."/>
            <person name="Bertilsson S."/>
            <person name="Dopson M."/>
        </authorList>
    </citation>
    <scope>NUCLEOTIDE SEQUENCE</scope>
    <source>
        <strain evidence="1">MM415B02532</strain>
    </source>
</reference>
<gene>
    <name evidence="1" type="ORF">MM415B02532_0005</name>
</gene>
<sequence length="92" mass="10148">MKQKQRLVPRDVRAGEYLCSKCGKDLMVPSQDGNVPANGIVIGAEIIESGIEERDEATKAGLELQFGQYEVGHYLFCMECALKALGRESLPF</sequence>
<accession>A0A6M3L540</accession>
<protein>
    <submittedName>
        <fullName evidence="1">Uncharacterized protein</fullName>
    </submittedName>
</protein>
<name>A0A6M3L540_9ZZZZ</name>